<evidence type="ECO:0000256" key="1">
    <source>
        <dbReference type="ARBA" id="ARBA00005369"/>
    </source>
</evidence>
<evidence type="ECO:0000256" key="2">
    <source>
        <dbReference type="ARBA" id="ARBA00013346"/>
    </source>
</evidence>
<keyword evidence="5" id="KW-1185">Reference proteome</keyword>
<dbReference type="PANTHER" id="PTHR11579">
    <property type="entry name" value="PROTEIN-L-ISOASPARTATE O-METHYLTRANSFERASE"/>
    <property type="match status" value="1"/>
</dbReference>
<proteinExistence type="inferred from homology"/>
<comment type="similarity">
    <text evidence="1">Belongs to the methyltransferase superfamily. L-isoaspartyl/D-aspartyl protein methyltransferase family.</text>
</comment>
<evidence type="ECO:0000313" key="4">
    <source>
        <dbReference type="EMBL" id="MBO1361349.1"/>
    </source>
</evidence>
<dbReference type="CDD" id="cd02440">
    <property type="entry name" value="AdoMet_MTases"/>
    <property type="match status" value="1"/>
</dbReference>
<sequence>MSESEGQTIVAARNAGTSAPHIDFDAARSLMVDDQVRPIEVDDPRILSAMRTLPRERCAPEAERQFAYADRTLPLTDGRYLLQPMIAARLTQAAGIVNEERILVVAAGTGYLAALASHLGGRVIAVESDPDLRAVGEAFTGDVASGVVWRHGPLESGAAADAPFDLILIDGGVQEIPDFCAAQLAPEGRVVGLLSRDGVASSAFVAELDRSAAKGNAAKGGQPIVSQGESAWAIRLQFDAPAPLLQELLPKPVFSF</sequence>
<dbReference type="Gene3D" id="3.40.50.150">
    <property type="entry name" value="Vaccinia Virus protein VP39"/>
    <property type="match status" value="1"/>
</dbReference>
<dbReference type="PANTHER" id="PTHR11579:SF18">
    <property type="entry name" value="PROTEIN-L-ISOASPARTATE O-METHYLTRANSFERASE"/>
    <property type="match status" value="1"/>
</dbReference>
<name>A0ABS3LZL9_9PROT</name>
<evidence type="ECO:0000256" key="3">
    <source>
        <dbReference type="ARBA" id="ARBA00030757"/>
    </source>
</evidence>
<dbReference type="EMBL" id="JAFVMF010000021">
    <property type="protein sequence ID" value="MBO1361349.1"/>
    <property type="molecule type" value="Genomic_DNA"/>
</dbReference>
<dbReference type="Pfam" id="PF01135">
    <property type="entry name" value="PCMT"/>
    <property type="match status" value="1"/>
</dbReference>
<protein>
    <recommendedName>
        <fullName evidence="2">Protein-L-isoaspartate O-methyltransferase</fullName>
    </recommendedName>
    <alternativeName>
        <fullName evidence="3">Protein L-isoaspartyl methyltransferase</fullName>
    </alternativeName>
</protein>
<dbReference type="InterPro" id="IPR029063">
    <property type="entry name" value="SAM-dependent_MTases_sf"/>
</dbReference>
<accession>A0ABS3LZL9</accession>
<comment type="caution">
    <text evidence="4">The sequence shown here is derived from an EMBL/GenBank/DDBJ whole genome shotgun (WGS) entry which is preliminary data.</text>
</comment>
<dbReference type="InterPro" id="IPR000682">
    <property type="entry name" value="PCMT"/>
</dbReference>
<gene>
    <name evidence="4" type="ORF">J2D73_16300</name>
</gene>
<evidence type="ECO:0000313" key="5">
    <source>
        <dbReference type="Proteomes" id="UP000664771"/>
    </source>
</evidence>
<dbReference type="SUPFAM" id="SSF53335">
    <property type="entry name" value="S-adenosyl-L-methionine-dependent methyltransferases"/>
    <property type="match status" value="1"/>
</dbReference>
<dbReference type="Proteomes" id="UP000664771">
    <property type="component" value="Unassembled WGS sequence"/>
</dbReference>
<reference evidence="4 5" key="1">
    <citation type="submission" date="2021-03" db="EMBL/GenBank/DDBJ databases">
        <title>The complete genome sequence of Acetobacter sacchari TBRC 11175.</title>
        <authorList>
            <person name="Charoenyingcharoen P."/>
            <person name="Yukphan P."/>
        </authorList>
    </citation>
    <scope>NUCLEOTIDE SEQUENCE [LARGE SCALE GENOMIC DNA]</scope>
    <source>
        <strain evidence="4 5">TBRC 11175</strain>
    </source>
</reference>
<organism evidence="4 5">
    <name type="scientific">Acetobacter sacchari</name>
    <dbReference type="NCBI Taxonomy" id="2661687"/>
    <lineage>
        <taxon>Bacteria</taxon>
        <taxon>Pseudomonadati</taxon>
        <taxon>Pseudomonadota</taxon>
        <taxon>Alphaproteobacteria</taxon>
        <taxon>Acetobacterales</taxon>
        <taxon>Acetobacteraceae</taxon>
        <taxon>Acetobacter</taxon>
    </lineage>
</organism>